<evidence type="ECO:0000259" key="5">
    <source>
        <dbReference type="PROSITE" id="PS51462"/>
    </source>
</evidence>
<dbReference type="InterPro" id="IPR000086">
    <property type="entry name" value="NUDIX_hydrolase_dom"/>
</dbReference>
<dbReference type="InterPro" id="IPR015797">
    <property type="entry name" value="NUDIX_hydrolase-like_dom_sf"/>
</dbReference>
<dbReference type="CDD" id="cd04677">
    <property type="entry name" value="NUDIX_Hydrolase"/>
    <property type="match status" value="1"/>
</dbReference>
<evidence type="ECO:0000313" key="6">
    <source>
        <dbReference type="EMBL" id="QDZ75269.1"/>
    </source>
</evidence>
<gene>
    <name evidence="6" type="ORF">D0437_20235</name>
</gene>
<comment type="similarity">
    <text evidence="3">Belongs to the Nudix hydrolase family.</text>
</comment>
<dbReference type="PANTHER" id="PTHR43046:SF2">
    <property type="entry name" value="8-OXO-DGTP DIPHOSPHATASE-RELATED"/>
    <property type="match status" value="1"/>
</dbReference>
<protein>
    <submittedName>
        <fullName evidence="6">DUF2992 family protein</fullName>
    </submittedName>
</protein>
<dbReference type="PROSITE" id="PS51462">
    <property type="entry name" value="NUDIX"/>
    <property type="match status" value="1"/>
</dbReference>
<dbReference type="Proteomes" id="UP000321735">
    <property type="component" value="Chromosome"/>
</dbReference>
<dbReference type="SUPFAM" id="SSF55811">
    <property type="entry name" value="Nudix"/>
    <property type="match status" value="1"/>
</dbReference>
<sequence length="339" mass="39206">MDNEKGGDTVGYVEELRKIVGHRPLILVGAVVLVINENGYVLLQQRTEPYGKWGLPGGLMELSESPEETAYREVYEETGIKVKNLRLINVFSGANYFTKLENGDEFQSVTTAYYTDEYEGDFVMNKEEAVQLKFFSVTELPDYIVGSHKKMIAEYMKIMEKRYNNSERNTKTQLWLVVQTHDFMSVTFPSGMSRISNLLKEGLSMDLTVYHDGQFFVGIITCKEKGKLYGARYIFGAEPSDEEVLMFVNGSLLEHFQHFAKCGVEVKEKQRPKNIKRIIRQAAKETTIKRFTKAQEAISLSYELHKQEKKLQSKEKREAEKERRRLMKVQKAKQKHRGH</sequence>
<dbReference type="PANTHER" id="PTHR43046">
    <property type="entry name" value="GDP-MANNOSE MANNOSYL HYDROLASE"/>
    <property type="match status" value="1"/>
</dbReference>
<organism evidence="6 7">
    <name type="scientific">Bacillus cereus</name>
    <dbReference type="NCBI Taxonomy" id="1396"/>
    <lineage>
        <taxon>Bacteria</taxon>
        <taxon>Bacillati</taxon>
        <taxon>Bacillota</taxon>
        <taxon>Bacilli</taxon>
        <taxon>Bacillales</taxon>
        <taxon>Bacillaceae</taxon>
        <taxon>Bacillus</taxon>
        <taxon>Bacillus cereus group</taxon>
    </lineage>
</organism>
<feature type="compositionally biased region" description="Basic and acidic residues" evidence="4">
    <location>
        <begin position="309"/>
        <end position="323"/>
    </location>
</feature>
<evidence type="ECO:0000256" key="2">
    <source>
        <dbReference type="ARBA" id="ARBA00022801"/>
    </source>
</evidence>
<dbReference type="GO" id="GO:0016787">
    <property type="term" value="F:hydrolase activity"/>
    <property type="evidence" value="ECO:0007669"/>
    <property type="project" value="UniProtKB-KW"/>
</dbReference>
<dbReference type="InterPro" id="IPR020476">
    <property type="entry name" value="Nudix_hydrolase"/>
</dbReference>
<feature type="compositionally biased region" description="Basic residues" evidence="4">
    <location>
        <begin position="324"/>
        <end position="339"/>
    </location>
</feature>
<reference evidence="6 7" key="1">
    <citation type="journal article" date="2019" name="Ecotoxicol. Environ. Saf.">
        <title>Microbial characterization of heavy metal resistant bacterial strains isolated from an electroplating wastewater treatment plant.</title>
        <authorList>
            <person name="Cai X."/>
            <person name="Zheng X."/>
            <person name="Zhang D."/>
            <person name="Iqbal W."/>
            <person name="Liu C."/>
            <person name="Yang B."/>
            <person name="Zhao X."/>
            <person name="Lu X."/>
            <person name="Mao Y."/>
        </authorList>
    </citation>
    <scope>NUCLEOTIDE SEQUENCE [LARGE SCALE GENOMIC DNA]</scope>
    <source>
        <strain evidence="6 7">Co1-1</strain>
    </source>
</reference>
<dbReference type="Pfam" id="PF11208">
    <property type="entry name" value="DUF2992"/>
    <property type="match status" value="1"/>
</dbReference>
<dbReference type="InterPro" id="IPR016787">
    <property type="entry name" value="UCP021328"/>
</dbReference>
<proteinExistence type="inferred from homology"/>
<accession>A0A9X7LYA9</accession>
<evidence type="ECO:0000256" key="1">
    <source>
        <dbReference type="ARBA" id="ARBA00001946"/>
    </source>
</evidence>
<feature type="region of interest" description="Disordered" evidence="4">
    <location>
        <begin position="309"/>
        <end position="339"/>
    </location>
</feature>
<dbReference type="PRINTS" id="PR00502">
    <property type="entry name" value="NUDIXFAMILY"/>
</dbReference>
<dbReference type="Pfam" id="PF00293">
    <property type="entry name" value="NUDIX"/>
    <property type="match status" value="1"/>
</dbReference>
<keyword evidence="2 3" id="KW-0378">Hydrolase</keyword>
<comment type="cofactor">
    <cofactor evidence="1">
        <name>Mg(2+)</name>
        <dbReference type="ChEBI" id="CHEBI:18420"/>
    </cofactor>
</comment>
<evidence type="ECO:0000256" key="3">
    <source>
        <dbReference type="RuleBase" id="RU003476"/>
    </source>
</evidence>
<dbReference type="AlphaFoldDB" id="A0A9X7LYA9"/>
<dbReference type="InterPro" id="IPR020084">
    <property type="entry name" value="NUDIX_hydrolase_CS"/>
</dbReference>
<dbReference type="EMBL" id="CP031778">
    <property type="protein sequence ID" value="QDZ75269.1"/>
    <property type="molecule type" value="Genomic_DNA"/>
</dbReference>
<evidence type="ECO:0000256" key="4">
    <source>
        <dbReference type="SAM" id="MobiDB-lite"/>
    </source>
</evidence>
<dbReference type="PROSITE" id="PS00893">
    <property type="entry name" value="NUDIX_BOX"/>
    <property type="match status" value="1"/>
</dbReference>
<name>A0A9X7LYA9_BACCE</name>
<evidence type="ECO:0000313" key="7">
    <source>
        <dbReference type="Proteomes" id="UP000321735"/>
    </source>
</evidence>
<feature type="domain" description="Nudix hydrolase" evidence="5">
    <location>
        <begin position="24"/>
        <end position="158"/>
    </location>
</feature>
<dbReference type="Gene3D" id="3.90.79.10">
    <property type="entry name" value="Nucleoside Triphosphate Pyrophosphohydrolase"/>
    <property type="match status" value="1"/>
</dbReference>